<feature type="transmembrane region" description="Helical" evidence="5">
    <location>
        <begin position="161"/>
        <end position="179"/>
    </location>
</feature>
<comment type="subcellular location">
    <subcellularLocation>
        <location evidence="1">Membrane</location>
        <topology evidence="1">Multi-pass membrane protein</topology>
    </subcellularLocation>
</comment>
<dbReference type="HOGENOM" id="CLU_039483_1_1_11"/>
<keyword evidence="4 5" id="KW-0472">Membrane</keyword>
<evidence type="ECO:0000313" key="8">
    <source>
        <dbReference type="Proteomes" id="UP000021053"/>
    </source>
</evidence>
<dbReference type="AlphaFoldDB" id="A0A010ZVI7"/>
<keyword evidence="2 5" id="KW-0812">Transmembrane</keyword>
<evidence type="ECO:0000256" key="1">
    <source>
        <dbReference type="ARBA" id="ARBA00004141"/>
    </source>
</evidence>
<evidence type="ECO:0000256" key="3">
    <source>
        <dbReference type="ARBA" id="ARBA00022989"/>
    </source>
</evidence>
<accession>A0A010ZVI7</accession>
<dbReference type="GO" id="GO:0140359">
    <property type="term" value="F:ABC-type transporter activity"/>
    <property type="evidence" value="ECO:0007669"/>
    <property type="project" value="InterPro"/>
</dbReference>
<dbReference type="Proteomes" id="UP000021053">
    <property type="component" value="Unassembled WGS sequence"/>
</dbReference>
<keyword evidence="3 5" id="KW-1133">Transmembrane helix</keyword>
<dbReference type="EMBL" id="JFBT01000001">
    <property type="protein sequence ID" value="EXG81217.1"/>
    <property type="molecule type" value="Genomic_DNA"/>
</dbReference>
<feature type="transmembrane region" description="Helical" evidence="5">
    <location>
        <begin position="16"/>
        <end position="35"/>
    </location>
</feature>
<dbReference type="RefSeq" id="WP_035850449.1">
    <property type="nucleotide sequence ID" value="NZ_KK073874.1"/>
</dbReference>
<name>A0A010ZVI7_9ACTN</name>
<evidence type="ECO:0000313" key="7">
    <source>
        <dbReference type="EMBL" id="EXG81217.1"/>
    </source>
</evidence>
<feature type="transmembrane region" description="Helical" evidence="5">
    <location>
        <begin position="47"/>
        <end position="71"/>
    </location>
</feature>
<feature type="transmembrane region" description="Helical" evidence="5">
    <location>
        <begin position="212"/>
        <end position="233"/>
    </location>
</feature>
<feature type="transmembrane region" description="Helical" evidence="5">
    <location>
        <begin position="92"/>
        <end position="120"/>
    </location>
</feature>
<dbReference type="Pfam" id="PF01061">
    <property type="entry name" value="ABC2_membrane"/>
    <property type="match status" value="1"/>
</dbReference>
<dbReference type="GO" id="GO:0016020">
    <property type="term" value="C:membrane"/>
    <property type="evidence" value="ECO:0007669"/>
    <property type="project" value="UniProtKB-SubCell"/>
</dbReference>
<evidence type="ECO:0000256" key="5">
    <source>
        <dbReference type="SAM" id="Phobius"/>
    </source>
</evidence>
<proteinExistence type="predicted"/>
<comment type="caution">
    <text evidence="7">The sequence shown here is derived from an EMBL/GenBank/DDBJ whole genome shotgun (WGS) entry which is preliminary data.</text>
</comment>
<organism evidence="7 8">
    <name type="scientific">Cryptosporangium arvum DSM 44712</name>
    <dbReference type="NCBI Taxonomy" id="927661"/>
    <lineage>
        <taxon>Bacteria</taxon>
        <taxon>Bacillati</taxon>
        <taxon>Actinomycetota</taxon>
        <taxon>Actinomycetes</taxon>
        <taxon>Cryptosporangiales</taxon>
        <taxon>Cryptosporangiaceae</taxon>
        <taxon>Cryptosporangium</taxon>
    </lineage>
</organism>
<feature type="transmembrane region" description="Helical" evidence="5">
    <location>
        <begin position="126"/>
        <end position="149"/>
    </location>
</feature>
<protein>
    <submittedName>
        <fullName evidence="7">ABC-2 type transporter</fullName>
    </submittedName>
</protein>
<evidence type="ECO:0000256" key="2">
    <source>
        <dbReference type="ARBA" id="ARBA00022692"/>
    </source>
</evidence>
<dbReference type="OrthoDB" id="3399482at2"/>
<evidence type="ECO:0000259" key="6">
    <source>
        <dbReference type="Pfam" id="PF01061"/>
    </source>
</evidence>
<gene>
    <name evidence="7" type="ORF">CryarDRAFT_2326</name>
</gene>
<keyword evidence="8" id="KW-1185">Reference proteome</keyword>
<feature type="domain" description="ABC-2 type transporter transmembrane" evidence="6">
    <location>
        <begin position="2"/>
        <end position="162"/>
    </location>
</feature>
<evidence type="ECO:0000256" key="4">
    <source>
        <dbReference type="ARBA" id="ARBA00023136"/>
    </source>
</evidence>
<reference evidence="7 8" key="1">
    <citation type="submission" date="2013-07" db="EMBL/GenBank/DDBJ databases">
        <authorList>
            <consortium name="DOE Joint Genome Institute"/>
            <person name="Eisen J."/>
            <person name="Huntemann M."/>
            <person name="Han J."/>
            <person name="Chen A."/>
            <person name="Kyrpides N."/>
            <person name="Mavromatis K."/>
            <person name="Markowitz V."/>
            <person name="Palaniappan K."/>
            <person name="Ivanova N."/>
            <person name="Schaumberg A."/>
            <person name="Pati A."/>
            <person name="Liolios K."/>
            <person name="Nordberg H.P."/>
            <person name="Cantor M.N."/>
            <person name="Hua S.X."/>
            <person name="Woyke T."/>
        </authorList>
    </citation>
    <scope>NUCLEOTIDE SEQUENCE [LARGE SCALE GENOMIC DNA]</scope>
    <source>
        <strain evidence="7 8">DSM 44712</strain>
    </source>
</reference>
<dbReference type="InterPro" id="IPR013525">
    <property type="entry name" value="ABC2_TM"/>
</dbReference>
<dbReference type="PATRIC" id="fig|927661.3.peg.2290"/>
<sequence>MFAIARSELIQIFRNRLVLVSGFIMPVAVGAFFVYRHEVFGELASLGYIAAVVACTVGAFGLYTSLVTTLASRRQNLFLKRLRSTAAGDAGILVGLALPATVLALVQAVGMLIVLGAVAGGPSNPVVVAVAVVATFAMMLGLGLATAGLTNSPEHAQVTTLPVSLGVIAVASWVGIAGTESLTLLKRLLPGGAATELIVGAWNGGVAVGESLLLLAPTLAWVFVALTLAARMFRWEPRR</sequence>